<dbReference type="Pfam" id="PF02518">
    <property type="entry name" value="HATPase_c"/>
    <property type="match status" value="1"/>
</dbReference>
<comment type="caution">
    <text evidence="13">The sequence shown here is derived from an EMBL/GenBank/DDBJ whole genome shotgun (WGS) entry which is preliminary data.</text>
</comment>
<dbReference type="GO" id="GO:0005524">
    <property type="term" value="F:ATP binding"/>
    <property type="evidence" value="ECO:0007669"/>
    <property type="project" value="UniProtKB-KW"/>
</dbReference>
<comment type="catalytic activity">
    <reaction evidence="1">
        <text>ATP + protein L-histidine = ADP + protein N-phospho-L-histidine.</text>
        <dbReference type="EC" id="2.7.13.3"/>
    </reaction>
</comment>
<dbReference type="EC" id="2.7.13.3" evidence="3"/>
<evidence type="ECO:0000256" key="8">
    <source>
        <dbReference type="ARBA" id="ARBA00022840"/>
    </source>
</evidence>
<dbReference type="AlphaFoldDB" id="A0A1E5Q7M8"/>
<dbReference type="InterPro" id="IPR036890">
    <property type="entry name" value="HATPase_C_sf"/>
</dbReference>
<dbReference type="PANTHER" id="PTHR43047:SF63">
    <property type="entry name" value="HISTIDINE KINASE"/>
    <property type="match status" value="1"/>
</dbReference>
<evidence type="ECO:0000256" key="1">
    <source>
        <dbReference type="ARBA" id="ARBA00000085"/>
    </source>
</evidence>
<dbReference type="CDD" id="cd00130">
    <property type="entry name" value="PAS"/>
    <property type="match status" value="1"/>
</dbReference>
<dbReference type="InterPro" id="IPR003594">
    <property type="entry name" value="HATPase_dom"/>
</dbReference>
<evidence type="ECO:0000259" key="12">
    <source>
        <dbReference type="PROSITE" id="PS50109"/>
    </source>
</evidence>
<dbReference type="GO" id="GO:0000155">
    <property type="term" value="F:phosphorelay sensor kinase activity"/>
    <property type="evidence" value="ECO:0007669"/>
    <property type="project" value="InterPro"/>
</dbReference>
<keyword evidence="6" id="KW-0547">Nucleotide-binding</keyword>
<evidence type="ECO:0000256" key="2">
    <source>
        <dbReference type="ARBA" id="ARBA00004370"/>
    </source>
</evidence>
<keyword evidence="11" id="KW-0175">Coiled coil</keyword>
<dbReference type="SMART" id="SM00388">
    <property type="entry name" value="HisKA"/>
    <property type="match status" value="1"/>
</dbReference>
<dbReference type="EMBL" id="MCGG01000026">
    <property type="protein sequence ID" value="OEJ67000.1"/>
    <property type="molecule type" value="Genomic_DNA"/>
</dbReference>
<evidence type="ECO:0000256" key="7">
    <source>
        <dbReference type="ARBA" id="ARBA00022777"/>
    </source>
</evidence>
<dbReference type="GO" id="GO:0005886">
    <property type="term" value="C:plasma membrane"/>
    <property type="evidence" value="ECO:0007669"/>
    <property type="project" value="TreeGrafter"/>
</dbReference>
<dbReference type="SUPFAM" id="SSF47384">
    <property type="entry name" value="Homodimeric domain of signal transducing histidine kinase"/>
    <property type="match status" value="1"/>
</dbReference>
<evidence type="ECO:0000313" key="13">
    <source>
        <dbReference type="EMBL" id="OEJ67000.1"/>
    </source>
</evidence>
<gene>
    <name evidence="13" type="ORF">BEN30_10555</name>
</gene>
<dbReference type="InterPro" id="IPR035965">
    <property type="entry name" value="PAS-like_dom_sf"/>
</dbReference>
<dbReference type="Pfam" id="PF13426">
    <property type="entry name" value="PAS_9"/>
    <property type="match status" value="1"/>
</dbReference>
<dbReference type="InterPro" id="IPR004358">
    <property type="entry name" value="Sig_transdc_His_kin-like_C"/>
</dbReference>
<feature type="coiled-coil region" evidence="11">
    <location>
        <begin position="105"/>
        <end position="143"/>
    </location>
</feature>
<evidence type="ECO:0000256" key="10">
    <source>
        <dbReference type="ARBA" id="ARBA00023136"/>
    </source>
</evidence>
<dbReference type="InterPro" id="IPR003661">
    <property type="entry name" value="HisK_dim/P_dom"/>
</dbReference>
<keyword evidence="9" id="KW-0902">Two-component regulatory system</keyword>
<dbReference type="STRING" id="28181.BEN30_10555"/>
<keyword evidence="5" id="KW-0808">Transferase</keyword>
<dbReference type="InterPro" id="IPR036097">
    <property type="entry name" value="HisK_dim/P_sf"/>
</dbReference>
<evidence type="ECO:0000256" key="6">
    <source>
        <dbReference type="ARBA" id="ARBA00022741"/>
    </source>
</evidence>
<dbReference type="SMART" id="SM00387">
    <property type="entry name" value="HATPase_c"/>
    <property type="match status" value="1"/>
</dbReference>
<keyword evidence="4" id="KW-0597">Phosphoprotein</keyword>
<keyword evidence="10" id="KW-0472">Membrane</keyword>
<dbReference type="Gene3D" id="3.30.450.20">
    <property type="entry name" value="PAS domain"/>
    <property type="match status" value="1"/>
</dbReference>
<evidence type="ECO:0000256" key="5">
    <source>
        <dbReference type="ARBA" id="ARBA00022679"/>
    </source>
</evidence>
<evidence type="ECO:0000256" key="9">
    <source>
        <dbReference type="ARBA" id="ARBA00023012"/>
    </source>
</evidence>
<evidence type="ECO:0000256" key="3">
    <source>
        <dbReference type="ARBA" id="ARBA00012438"/>
    </source>
</evidence>
<protein>
    <recommendedName>
        <fullName evidence="3">histidine kinase</fullName>
        <ecNumber evidence="3">2.7.13.3</ecNumber>
    </recommendedName>
</protein>
<comment type="subcellular location">
    <subcellularLocation>
        <location evidence="2">Membrane</location>
    </subcellularLocation>
</comment>
<dbReference type="PANTHER" id="PTHR43047">
    <property type="entry name" value="TWO-COMPONENT HISTIDINE PROTEIN KINASE"/>
    <property type="match status" value="1"/>
</dbReference>
<keyword evidence="14" id="KW-1185">Reference proteome</keyword>
<accession>A0A1E5Q7M8</accession>
<feature type="domain" description="Histidine kinase" evidence="12">
    <location>
        <begin position="150"/>
        <end position="371"/>
    </location>
</feature>
<dbReference type="GO" id="GO:0009927">
    <property type="term" value="F:histidine phosphotransfer kinase activity"/>
    <property type="evidence" value="ECO:0007669"/>
    <property type="project" value="TreeGrafter"/>
</dbReference>
<dbReference type="Proteomes" id="UP000095347">
    <property type="component" value="Unassembled WGS sequence"/>
</dbReference>
<evidence type="ECO:0000313" key="14">
    <source>
        <dbReference type="Proteomes" id="UP000095347"/>
    </source>
</evidence>
<dbReference type="PRINTS" id="PR00344">
    <property type="entry name" value="BCTRLSENSOR"/>
</dbReference>
<dbReference type="SUPFAM" id="SSF55874">
    <property type="entry name" value="ATPase domain of HSP90 chaperone/DNA topoisomerase II/histidine kinase"/>
    <property type="match status" value="1"/>
</dbReference>
<dbReference type="PROSITE" id="PS50109">
    <property type="entry name" value="HIS_KIN"/>
    <property type="match status" value="1"/>
</dbReference>
<keyword evidence="7" id="KW-0418">Kinase</keyword>
<evidence type="ECO:0000256" key="11">
    <source>
        <dbReference type="SAM" id="Coils"/>
    </source>
</evidence>
<dbReference type="SUPFAM" id="SSF55785">
    <property type="entry name" value="PYP-like sensor domain (PAS domain)"/>
    <property type="match status" value="1"/>
</dbReference>
<name>A0A1E5Q7M8_9PROT</name>
<dbReference type="CDD" id="cd00082">
    <property type="entry name" value="HisKA"/>
    <property type="match status" value="1"/>
</dbReference>
<dbReference type="Pfam" id="PF00512">
    <property type="entry name" value="HisKA"/>
    <property type="match status" value="1"/>
</dbReference>
<reference evidence="14" key="1">
    <citation type="submission" date="2016-07" db="EMBL/GenBank/DDBJ databases">
        <authorList>
            <person name="Florea S."/>
            <person name="Webb J.S."/>
            <person name="Jaromczyk J."/>
            <person name="Schardl C.L."/>
        </authorList>
    </citation>
    <scope>NUCLEOTIDE SEQUENCE [LARGE SCALE GENOMIC DNA]</scope>
    <source>
        <strain evidence="14">MV-1</strain>
    </source>
</reference>
<organism evidence="13 14">
    <name type="scientific">Magnetovibrio blakemorei</name>
    <dbReference type="NCBI Taxonomy" id="28181"/>
    <lineage>
        <taxon>Bacteria</taxon>
        <taxon>Pseudomonadati</taxon>
        <taxon>Pseudomonadota</taxon>
        <taxon>Alphaproteobacteria</taxon>
        <taxon>Rhodospirillales</taxon>
        <taxon>Magnetovibrionaceae</taxon>
        <taxon>Magnetovibrio</taxon>
    </lineage>
</organism>
<evidence type="ECO:0000256" key="4">
    <source>
        <dbReference type="ARBA" id="ARBA00022553"/>
    </source>
</evidence>
<dbReference type="Gene3D" id="1.10.287.130">
    <property type="match status" value="1"/>
</dbReference>
<proteinExistence type="predicted"/>
<sequence length="378" mass="42204">MLVIDDGKFVDFNQATLDMLGYTSRSELFSTHPSQLSPSHQPDGQPSFDKANEMIALALEVGSHRFRWVHTRANGKDFPVEVLLTAVPFEGRTLVHVVWRDITKRTQIEQELLSHRDHLQQLVDEQTQELREARDKAEALSQTKSQFFSNMSHELRTPLNAIIGFSHSIREQVFGPIGHPKYKEYIDDIAASGEHLLSLINDILDVSAIEAEKLELYEEILNVEDVVQAVQRMANPLAEKRQVCLETFVGCDTPRLVADERRLKQILLNLLSNAIKFTAPQGLVALTVSCRSGEGHVFKVKDTGQGMTEDEIAKSMTKFGQVDRATNKDLEGTGLGLPLTQGLVLLHGGHFQIESEKGLGTTVTVSFPEQRSRVVKAS</sequence>
<keyword evidence="8" id="KW-0067">ATP-binding</keyword>
<dbReference type="NCBIfam" id="TIGR00229">
    <property type="entry name" value="sensory_box"/>
    <property type="match status" value="1"/>
</dbReference>
<dbReference type="FunFam" id="1.10.287.130:FF:000038">
    <property type="entry name" value="Sensory transduction histidine kinase"/>
    <property type="match status" value="1"/>
</dbReference>
<dbReference type="Gene3D" id="3.30.565.10">
    <property type="entry name" value="Histidine kinase-like ATPase, C-terminal domain"/>
    <property type="match status" value="1"/>
</dbReference>
<dbReference type="InterPro" id="IPR000014">
    <property type="entry name" value="PAS"/>
</dbReference>
<dbReference type="InterPro" id="IPR005467">
    <property type="entry name" value="His_kinase_dom"/>
</dbReference>